<name>A0AAD4W5H4_PRUDU</name>
<dbReference type="Pfam" id="PF20431">
    <property type="entry name" value="E_motif"/>
    <property type="match status" value="1"/>
</dbReference>
<protein>
    <recommendedName>
        <fullName evidence="5">Pentatricopeptide repeat-containing protein</fullName>
    </recommendedName>
</protein>
<evidence type="ECO:0000313" key="4">
    <source>
        <dbReference type="Proteomes" id="UP001054821"/>
    </source>
</evidence>
<organism evidence="3 4">
    <name type="scientific">Prunus dulcis</name>
    <name type="common">Almond</name>
    <name type="synonym">Amygdalus dulcis</name>
    <dbReference type="NCBI Taxonomy" id="3755"/>
    <lineage>
        <taxon>Eukaryota</taxon>
        <taxon>Viridiplantae</taxon>
        <taxon>Streptophyta</taxon>
        <taxon>Embryophyta</taxon>
        <taxon>Tracheophyta</taxon>
        <taxon>Spermatophyta</taxon>
        <taxon>Magnoliopsida</taxon>
        <taxon>eudicotyledons</taxon>
        <taxon>Gunneridae</taxon>
        <taxon>Pentapetalae</taxon>
        <taxon>rosids</taxon>
        <taxon>fabids</taxon>
        <taxon>Rosales</taxon>
        <taxon>Rosaceae</taxon>
        <taxon>Amygdaloideae</taxon>
        <taxon>Amygdaleae</taxon>
        <taxon>Prunus</taxon>
    </lineage>
</organism>
<reference evidence="3 4" key="1">
    <citation type="journal article" date="2022" name="G3 (Bethesda)">
        <title>Whole-genome sequence and methylome profiling of the almond [Prunus dulcis (Mill.) D.A. Webb] cultivar 'Nonpareil'.</title>
        <authorList>
            <person name="D'Amico-Willman K.M."/>
            <person name="Ouma W.Z."/>
            <person name="Meulia T."/>
            <person name="Sideli G.M."/>
            <person name="Gradziel T.M."/>
            <person name="Fresnedo-Ramirez J."/>
        </authorList>
    </citation>
    <scope>NUCLEOTIDE SEQUENCE [LARGE SCALE GENOMIC DNA]</scope>
    <source>
        <strain evidence="3">Clone GOH B32 T37-40</strain>
    </source>
</reference>
<feature type="repeat" description="PPR" evidence="2">
    <location>
        <begin position="91"/>
        <end position="126"/>
    </location>
</feature>
<keyword evidence="1" id="KW-0677">Repeat</keyword>
<dbReference type="EMBL" id="JAJFAZ020000004">
    <property type="protein sequence ID" value="KAI5335867.1"/>
    <property type="molecule type" value="Genomic_DNA"/>
</dbReference>
<comment type="caution">
    <text evidence="3">The sequence shown here is derived from an EMBL/GenBank/DDBJ whole genome shotgun (WGS) entry which is preliminary data.</text>
</comment>
<dbReference type="Gene3D" id="1.25.40.10">
    <property type="entry name" value="Tetratricopeptide repeat domain"/>
    <property type="match status" value="1"/>
</dbReference>
<evidence type="ECO:0000256" key="2">
    <source>
        <dbReference type="PROSITE-ProRule" id="PRU00708"/>
    </source>
</evidence>
<dbReference type="SUPFAM" id="SSF48452">
    <property type="entry name" value="TPR-like"/>
    <property type="match status" value="1"/>
</dbReference>
<sequence length="256" mass="28253">MMEISISTPRGKIELTCKQNISMPHDANSMALITMYSKCGAILDSELAFKQIESPDLVSWNTIVAAFTQHGLYERALAFFNQMGLLGFQPDGITFLSMLSACAHAGKVNESIDLFEAMVSNYGIAPRSGHYACLVDILSRAVFYVNVQIGELAAKKILDLNPHSSGPYVSLSNIYATAGKWRDVARLRTLMKEHGVKKQHAHSWTEIGNKVHIFLGGDISHPDIDKIHLMLKRISLHMAVDDFAEISVHGAVLIDL</sequence>
<accession>A0AAD4W5H4</accession>
<dbReference type="Proteomes" id="UP001054821">
    <property type="component" value="Chromosome 4"/>
</dbReference>
<evidence type="ECO:0000256" key="1">
    <source>
        <dbReference type="ARBA" id="ARBA00022737"/>
    </source>
</evidence>
<proteinExistence type="predicted"/>
<dbReference type="GO" id="GO:0099402">
    <property type="term" value="P:plant organ development"/>
    <property type="evidence" value="ECO:0007669"/>
    <property type="project" value="UniProtKB-ARBA"/>
</dbReference>
<evidence type="ECO:0000313" key="3">
    <source>
        <dbReference type="EMBL" id="KAI5335867.1"/>
    </source>
</evidence>
<dbReference type="PANTHER" id="PTHR47926:SF436">
    <property type="entry name" value="PENTATRICOPEPTIDE REPEAT-CONTAINING PROTEIN ELI1, CHLOROPLASTIC-LIKE ISOFORM X2"/>
    <property type="match status" value="1"/>
</dbReference>
<evidence type="ECO:0008006" key="5">
    <source>
        <dbReference type="Google" id="ProtNLM"/>
    </source>
</evidence>
<dbReference type="GO" id="GO:0003723">
    <property type="term" value="F:RNA binding"/>
    <property type="evidence" value="ECO:0007669"/>
    <property type="project" value="InterPro"/>
</dbReference>
<dbReference type="PANTHER" id="PTHR47926">
    <property type="entry name" value="PENTATRICOPEPTIDE REPEAT-CONTAINING PROTEIN"/>
    <property type="match status" value="1"/>
</dbReference>
<dbReference type="GO" id="GO:0009451">
    <property type="term" value="P:RNA modification"/>
    <property type="evidence" value="ECO:0007669"/>
    <property type="project" value="InterPro"/>
</dbReference>
<dbReference type="PROSITE" id="PS51375">
    <property type="entry name" value="PPR"/>
    <property type="match status" value="2"/>
</dbReference>
<dbReference type="InterPro" id="IPR046960">
    <property type="entry name" value="PPR_At4g14850-like_plant"/>
</dbReference>
<dbReference type="NCBIfam" id="TIGR00756">
    <property type="entry name" value="PPR"/>
    <property type="match status" value="2"/>
</dbReference>
<dbReference type="InterPro" id="IPR002885">
    <property type="entry name" value="PPR_rpt"/>
</dbReference>
<dbReference type="InterPro" id="IPR011990">
    <property type="entry name" value="TPR-like_helical_dom_sf"/>
</dbReference>
<feature type="repeat" description="PPR" evidence="2">
    <location>
        <begin position="56"/>
        <end position="90"/>
    </location>
</feature>
<gene>
    <name evidence="3" type="ORF">L3X38_026001</name>
</gene>
<dbReference type="FunFam" id="1.25.40.10:FF:000158">
    <property type="entry name" value="pentatricopeptide repeat-containing protein At2g33680"/>
    <property type="match status" value="1"/>
</dbReference>
<keyword evidence="4" id="KW-1185">Reference proteome</keyword>
<dbReference type="AlphaFoldDB" id="A0AAD4W5H4"/>
<dbReference type="Pfam" id="PF13041">
    <property type="entry name" value="PPR_2"/>
    <property type="match status" value="1"/>
</dbReference>
<dbReference type="InterPro" id="IPR046848">
    <property type="entry name" value="E_motif"/>
</dbReference>